<reference evidence="2" key="1">
    <citation type="submission" date="2023-10" db="EMBL/GenBank/DDBJ databases">
        <authorList>
            <person name="Chen Y."/>
            <person name="Shah S."/>
            <person name="Dougan E. K."/>
            <person name="Thang M."/>
            <person name="Chan C."/>
        </authorList>
    </citation>
    <scope>NUCLEOTIDE SEQUENCE [LARGE SCALE GENOMIC DNA]</scope>
</reference>
<organism evidence="2 3">
    <name type="scientific">Prorocentrum cordatum</name>
    <dbReference type="NCBI Taxonomy" id="2364126"/>
    <lineage>
        <taxon>Eukaryota</taxon>
        <taxon>Sar</taxon>
        <taxon>Alveolata</taxon>
        <taxon>Dinophyceae</taxon>
        <taxon>Prorocentrales</taxon>
        <taxon>Prorocentraceae</taxon>
        <taxon>Prorocentrum</taxon>
    </lineage>
</organism>
<dbReference type="Proteomes" id="UP001189429">
    <property type="component" value="Unassembled WGS sequence"/>
</dbReference>
<gene>
    <name evidence="2" type="ORF">PCOR1329_LOCUS68637</name>
</gene>
<name>A0ABN9WM20_9DINO</name>
<evidence type="ECO:0000313" key="2">
    <source>
        <dbReference type="EMBL" id="CAK0887647.1"/>
    </source>
</evidence>
<evidence type="ECO:0000256" key="1">
    <source>
        <dbReference type="SAM" id="MobiDB-lite"/>
    </source>
</evidence>
<dbReference type="EMBL" id="CAUYUJ010018964">
    <property type="protein sequence ID" value="CAK0887647.1"/>
    <property type="molecule type" value="Genomic_DNA"/>
</dbReference>
<feature type="region of interest" description="Disordered" evidence="1">
    <location>
        <begin position="34"/>
        <end position="59"/>
    </location>
</feature>
<feature type="region of interest" description="Disordered" evidence="1">
    <location>
        <begin position="87"/>
        <end position="113"/>
    </location>
</feature>
<evidence type="ECO:0000313" key="3">
    <source>
        <dbReference type="Proteomes" id="UP001189429"/>
    </source>
</evidence>
<sequence length="221" mass="23534">MLMFPVFGGVGSTLLTTSHGLSIGTIMNMVRGHLRNGNSSRGHSTRDRIHHRSHWPSELTHEDKALEEQAAAAEVLAAEDRRTLSWGAHSSGRGLQEQGALPELEQGKREAARAPTAMDVWSAADLTTTGASVLIATRPKASRSLPRAKVSDPRAPRKARGSVGRGKGQPSCYMRWCIFDLPVIWSTSNPVSSDLVLDCGTTTAAGGGDAVASLAETVKNK</sequence>
<protein>
    <submittedName>
        <fullName evidence="2">Uncharacterized protein</fullName>
    </submittedName>
</protein>
<accession>A0ABN9WM20</accession>
<keyword evidence="3" id="KW-1185">Reference proteome</keyword>
<feature type="region of interest" description="Disordered" evidence="1">
    <location>
        <begin position="137"/>
        <end position="167"/>
    </location>
</feature>
<proteinExistence type="predicted"/>
<comment type="caution">
    <text evidence="2">The sequence shown here is derived from an EMBL/GenBank/DDBJ whole genome shotgun (WGS) entry which is preliminary data.</text>
</comment>